<dbReference type="RefSeq" id="XP_064849973.1">
    <property type="nucleotide sequence ID" value="XM_064993901.1"/>
</dbReference>
<dbReference type="GeneID" id="90070952"/>
<evidence type="ECO:0000313" key="3">
    <source>
        <dbReference type="Proteomes" id="UP001360560"/>
    </source>
</evidence>
<protein>
    <submittedName>
        <fullName evidence="2">Ice2 protein</fullName>
    </submittedName>
</protein>
<proteinExistence type="predicted"/>
<keyword evidence="1" id="KW-1133">Transmembrane helix</keyword>
<feature type="transmembrane region" description="Helical" evidence="1">
    <location>
        <begin position="234"/>
        <end position="256"/>
    </location>
</feature>
<sequence>MKQILGIRKTVKSVFSIIYMIQVILTVPLSFEVGGNKCGLAFTFTLCLLYATLNTLRILSMLLSTNSSTYKKFKSLRYLFYLQHLFIPSLLIFFLSIFTNSYGIKSFYNFDLSVAFSNSGKLTLINHKFQKFLEYYIFIWNFSIKNLTALFILLEGVCSLLLIQAIGKSFNWLIYKSNDELKSSSTHAPTPTSPTTSRNDYKVLLNLLISGTTLTISFYFLYNIFIIPNLEINLLSSTLLGSIITYCLGLSLFGILSSKGNLIESVLIFSYIVKCIYQTFPELTTSTNDQFNEWITKTSSNFKKEFDNNILSLTSSDLFTKNFFISFYQSNFKQFFIPMDGDESIYTKFIGKTFNDAPIINSNIHHSTFASIMNNFKMFSKMLTLNLTNSFFSLFVYMVDAVKYLKVSLIFDLAYRILVFYAATRIIPALKSSIQNGSLSTSFIPHAEPEVDSEEIISDNAIPNNSDINNDGEVEDIQELNENLYTDPQPDVFSLSSSSTTTTTAIPNASVPLLRQKSHNKMNHKIQNNPHSKPLDKVRLIYSYSPCVIIAVYTNLMLLQRNEIDQNLIIWGWWMASSEDWVLVNQLQFWNWLNMLILLGLYTLELFTETED</sequence>
<gene>
    <name evidence="2" type="ORF">DASC09_002980</name>
</gene>
<feature type="transmembrane region" description="Helical" evidence="1">
    <location>
        <begin position="12"/>
        <end position="33"/>
    </location>
</feature>
<feature type="transmembrane region" description="Helical" evidence="1">
    <location>
        <begin position="382"/>
        <end position="399"/>
    </location>
</feature>
<feature type="transmembrane region" description="Helical" evidence="1">
    <location>
        <begin position="79"/>
        <end position="98"/>
    </location>
</feature>
<dbReference type="GO" id="GO:0032541">
    <property type="term" value="C:cortical endoplasmic reticulum"/>
    <property type="evidence" value="ECO:0007669"/>
    <property type="project" value="TreeGrafter"/>
</dbReference>
<feature type="transmembrane region" description="Helical" evidence="1">
    <location>
        <begin position="147"/>
        <end position="167"/>
    </location>
</feature>
<dbReference type="GO" id="GO:0000921">
    <property type="term" value="P:septin ring assembly"/>
    <property type="evidence" value="ECO:0007669"/>
    <property type="project" value="TreeGrafter"/>
</dbReference>
<feature type="transmembrane region" description="Helical" evidence="1">
    <location>
        <begin position="39"/>
        <end position="59"/>
    </location>
</feature>
<dbReference type="GO" id="GO:0005789">
    <property type="term" value="C:endoplasmic reticulum membrane"/>
    <property type="evidence" value="ECO:0007669"/>
    <property type="project" value="TreeGrafter"/>
</dbReference>
<evidence type="ECO:0000313" key="2">
    <source>
        <dbReference type="EMBL" id="GMM32973.1"/>
    </source>
</evidence>
<feature type="transmembrane region" description="Helical" evidence="1">
    <location>
        <begin position="203"/>
        <end position="222"/>
    </location>
</feature>
<dbReference type="AlphaFoldDB" id="A0AAV5QDS0"/>
<name>A0AAV5QDS0_9ASCO</name>
<dbReference type="GO" id="GO:0097038">
    <property type="term" value="C:perinuclear endoplasmic reticulum"/>
    <property type="evidence" value="ECO:0007669"/>
    <property type="project" value="TreeGrafter"/>
</dbReference>
<keyword evidence="1" id="KW-0812">Transmembrane</keyword>
<reference evidence="2 3" key="1">
    <citation type="journal article" date="2023" name="Elife">
        <title>Identification of key yeast species and microbe-microbe interactions impacting larval growth of Drosophila in the wild.</title>
        <authorList>
            <person name="Mure A."/>
            <person name="Sugiura Y."/>
            <person name="Maeda R."/>
            <person name="Honda K."/>
            <person name="Sakurai N."/>
            <person name="Takahashi Y."/>
            <person name="Watada M."/>
            <person name="Katoh T."/>
            <person name="Gotoh A."/>
            <person name="Gotoh Y."/>
            <person name="Taniguchi I."/>
            <person name="Nakamura K."/>
            <person name="Hayashi T."/>
            <person name="Katayama T."/>
            <person name="Uemura T."/>
            <person name="Hattori Y."/>
        </authorList>
    </citation>
    <scope>NUCLEOTIDE SEQUENCE [LARGE SCALE GENOMIC DNA]</scope>
    <source>
        <strain evidence="2 3">SC-9</strain>
    </source>
</reference>
<dbReference type="PANTHER" id="PTHR31726">
    <property type="entry name" value="PROTEIN ICE2"/>
    <property type="match status" value="1"/>
</dbReference>
<dbReference type="Pfam" id="PF08426">
    <property type="entry name" value="ICE2"/>
    <property type="match status" value="3"/>
</dbReference>
<accession>A0AAV5QDS0</accession>
<keyword evidence="1" id="KW-0472">Membrane</keyword>
<organism evidence="2 3">
    <name type="scientific">Saccharomycopsis crataegensis</name>
    <dbReference type="NCBI Taxonomy" id="43959"/>
    <lineage>
        <taxon>Eukaryota</taxon>
        <taxon>Fungi</taxon>
        <taxon>Dikarya</taxon>
        <taxon>Ascomycota</taxon>
        <taxon>Saccharomycotina</taxon>
        <taxon>Saccharomycetes</taxon>
        <taxon>Saccharomycopsidaceae</taxon>
        <taxon>Saccharomycopsis</taxon>
    </lineage>
</organism>
<dbReference type="GO" id="GO:0048309">
    <property type="term" value="P:endoplasmic reticulum inheritance"/>
    <property type="evidence" value="ECO:0007669"/>
    <property type="project" value="TreeGrafter"/>
</dbReference>
<comment type="caution">
    <text evidence="2">The sequence shown here is derived from an EMBL/GenBank/DDBJ whole genome shotgun (WGS) entry which is preliminary data.</text>
</comment>
<evidence type="ECO:0000256" key="1">
    <source>
        <dbReference type="SAM" id="Phobius"/>
    </source>
</evidence>
<dbReference type="EMBL" id="BTFZ01000001">
    <property type="protein sequence ID" value="GMM32973.1"/>
    <property type="molecule type" value="Genomic_DNA"/>
</dbReference>
<dbReference type="PANTHER" id="PTHR31726:SF2">
    <property type="entry name" value="PROTEIN ICE2"/>
    <property type="match status" value="1"/>
</dbReference>
<dbReference type="InterPro" id="IPR013635">
    <property type="entry name" value="Ice2"/>
</dbReference>
<keyword evidence="3" id="KW-1185">Reference proteome</keyword>
<dbReference type="Proteomes" id="UP001360560">
    <property type="component" value="Unassembled WGS sequence"/>
</dbReference>